<proteinExistence type="predicted"/>
<protein>
    <submittedName>
        <fullName evidence="1">Uncharacterized protein</fullName>
    </submittedName>
</protein>
<gene>
    <name evidence="1" type="ORF">Vadar_030648</name>
</gene>
<name>A0ACB7XL05_9ERIC</name>
<comment type="caution">
    <text evidence="1">The sequence shown here is derived from an EMBL/GenBank/DDBJ whole genome shotgun (WGS) entry which is preliminary data.</text>
</comment>
<organism evidence="1 2">
    <name type="scientific">Vaccinium darrowii</name>
    <dbReference type="NCBI Taxonomy" id="229202"/>
    <lineage>
        <taxon>Eukaryota</taxon>
        <taxon>Viridiplantae</taxon>
        <taxon>Streptophyta</taxon>
        <taxon>Embryophyta</taxon>
        <taxon>Tracheophyta</taxon>
        <taxon>Spermatophyta</taxon>
        <taxon>Magnoliopsida</taxon>
        <taxon>eudicotyledons</taxon>
        <taxon>Gunneridae</taxon>
        <taxon>Pentapetalae</taxon>
        <taxon>asterids</taxon>
        <taxon>Ericales</taxon>
        <taxon>Ericaceae</taxon>
        <taxon>Vaccinioideae</taxon>
        <taxon>Vaccinieae</taxon>
        <taxon>Vaccinium</taxon>
    </lineage>
</organism>
<dbReference type="EMBL" id="CM037160">
    <property type="protein sequence ID" value="KAH7841499.1"/>
    <property type="molecule type" value="Genomic_DNA"/>
</dbReference>
<accession>A0ACB7XL05</accession>
<evidence type="ECO:0000313" key="1">
    <source>
        <dbReference type="EMBL" id="KAH7841499.1"/>
    </source>
</evidence>
<sequence>MASCSATNVRSSNLTCTEDNLCHSCGGKRIIQASWTAANPGRRFISCPKNECDDFGWFDPPMCNRSTQIIPGLLRKINRLEGNLMACKARERKLWTAVVVSWVLIAIVWCL</sequence>
<evidence type="ECO:0000313" key="2">
    <source>
        <dbReference type="Proteomes" id="UP000828048"/>
    </source>
</evidence>
<reference evidence="1 2" key="1">
    <citation type="journal article" date="2021" name="Hortic Res">
        <title>High-quality reference genome and annotation aids understanding of berry development for evergreen blueberry (Vaccinium darrowii).</title>
        <authorList>
            <person name="Yu J."/>
            <person name="Hulse-Kemp A.M."/>
            <person name="Babiker E."/>
            <person name="Staton M."/>
        </authorList>
    </citation>
    <scope>NUCLEOTIDE SEQUENCE [LARGE SCALE GENOMIC DNA]</scope>
    <source>
        <strain evidence="2">cv. NJ 8807/NJ 8810</strain>
        <tissue evidence="1">Young leaf</tissue>
    </source>
</reference>
<keyword evidence="2" id="KW-1185">Reference proteome</keyword>
<dbReference type="Proteomes" id="UP000828048">
    <property type="component" value="Chromosome 10"/>
</dbReference>